<dbReference type="AlphaFoldDB" id="A0AAE0ZB03"/>
<gene>
    <name evidence="1" type="ORF">RRG08_065847</name>
</gene>
<reference evidence="1" key="1">
    <citation type="journal article" date="2023" name="G3 (Bethesda)">
        <title>A reference genome for the long-term kleptoplast-retaining sea slug Elysia crispata morphotype clarki.</title>
        <authorList>
            <person name="Eastman K.E."/>
            <person name="Pendleton A.L."/>
            <person name="Shaikh M.A."/>
            <person name="Suttiyut T."/>
            <person name="Ogas R."/>
            <person name="Tomko P."/>
            <person name="Gavelis G."/>
            <person name="Widhalm J.R."/>
            <person name="Wisecaver J.H."/>
        </authorList>
    </citation>
    <scope>NUCLEOTIDE SEQUENCE</scope>
    <source>
        <strain evidence="1">ECLA1</strain>
    </source>
</reference>
<protein>
    <submittedName>
        <fullName evidence="1">Uncharacterized protein</fullName>
    </submittedName>
</protein>
<proteinExistence type="predicted"/>
<comment type="caution">
    <text evidence="1">The sequence shown here is derived from an EMBL/GenBank/DDBJ whole genome shotgun (WGS) entry which is preliminary data.</text>
</comment>
<organism evidence="1 2">
    <name type="scientific">Elysia crispata</name>
    <name type="common">lettuce slug</name>
    <dbReference type="NCBI Taxonomy" id="231223"/>
    <lineage>
        <taxon>Eukaryota</taxon>
        <taxon>Metazoa</taxon>
        <taxon>Spiralia</taxon>
        <taxon>Lophotrochozoa</taxon>
        <taxon>Mollusca</taxon>
        <taxon>Gastropoda</taxon>
        <taxon>Heterobranchia</taxon>
        <taxon>Euthyneura</taxon>
        <taxon>Panpulmonata</taxon>
        <taxon>Sacoglossa</taxon>
        <taxon>Placobranchoidea</taxon>
        <taxon>Plakobranchidae</taxon>
        <taxon>Elysia</taxon>
    </lineage>
</organism>
<sequence length="103" mass="11832">MSVYSFCQLCGPPERGHLISSINQTDRLDMLSSQSQYVDYFFKILVISSTEIVVYDYKLSQNHMSGRGDKPEADLDSRTVVNVQRFTLICQRFRHSCSSPLDM</sequence>
<accession>A0AAE0ZB03</accession>
<name>A0AAE0ZB03_9GAST</name>
<keyword evidence="2" id="KW-1185">Reference proteome</keyword>
<evidence type="ECO:0000313" key="1">
    <source>
        <dbReference type="EMBL" id="KAK3766129.1"/>
    </source>
</evidence>
<dbReference type="Proteomes" id="UP001283361">
    <property type="component" value="Unassembled WGS sequence"/>
</dbReference>
<dbReference type="EMBL" id="JAWDGP010004261">
    <property type="protein sequence ID" value="KAK3766129.1"/>
    <property type="molecule type" value="Genomic_DNA"/>
</dbReference>
<evidence type="ECO:0000313" key="2">
    <source>
        <dbReference type="Proteomes" id="UP001283361"/>
    </source>
</evidence>